<dbReference type="Pfam" id="PF14929">
    <property type="entry name" value="TAF1_subA"/>
    <property type="match status" value="1"/>
</dbReference>
<dbReference type="Proteomes" id="UP001174909">
    <property type="component" value="Unassembled WGS sequence"/>
</dbReference>
<dbReference type="AlphaFoldDB" id="A0AA35XE12"/>
<dbReference type="PANTHER" id="PTHR32122:SF1">
    <property type="entry name" value="TATA BOX-BINDING PROTEIN-ASSOCIATED FACTOR RNA POLYMERASE I SUBUNIT A"/>
    <property type="match status" value="1"/>
</dbReference>
<proteinExistence type="predicted"/>
<evidence type="ECO:0000313" key="1">
    <source>
        <dbReference type="EMBL" id="CAI8055343.1"/>
    </source>
</evidence>
<organism evidence="1 2">
    <name type="scientific">Geodia barretti</name>
    <name type="common">Barrett's horny sponge</name>
    <dbReference type="NCBI Taxonomy" id="519541"/>
    <lineage>
        <taxon>Eukaryota</taxon>
        <taxon>Metazoa</taxon>
        <taxon>Porifera</taxon>
        <taxon>Demospongiae</taxon>
        <taxon>Heteroscleromorpha</taxon>
        <taxon>Tetractinellida</taxon>
        <taxon>Astrophorina</taxon>
        <taxon>Geodiidae</taxon>
        <taxon>Geodia</taxon>
    </lineage>
</organism>
<dbReference type="GO" id="GO:0006360">
    <property type="term" value="P:transcription by RNA polymerase I"/>
    <property type="evidence" value="ECO:0007669"/>
    <property type="project" value="InterPro"/>
</dbReference>
<dbReference type="InterPro" id="IPR039495">
    <property type="entry name" value="TAF1A"/>
</dbReference>
<comment type="caution">
    <text evidence="1">The sequence shown here is derived from an EMBL/GenBank/DDBJ whole genome shotgun (WGS) entry which is preliminary data.</text>
</comment>
<dbReference type="InterPro" id="IPR052669">
    <property type="entry name" value="SL1/TIF-IB_Component"/>
</dbReference>
<dbReference type="InterPro" id="IPR011990">
    <property type="entry name" value="TPR-like_helical_dom_sf"/>
</dbReference>
<sequence>MFQEHWEGQLTSSSDKGRIAPHVNSLVKLLQSHLSHHRFPEATPILETLALATDRVPGIVWRGGREVLLHSGDYSHALQLYRSFFKVQQWRIETLLETSFFTASHGHLDEAYDCLSSQLQVNPFRSHPLCHGYCGLYQFLLHRQHQTSTTTRIKTELRGIHPIAVTAQEEAAEDSTPHITLALKHLQTVQTIDAQLPDGTGNLDLFVKLLAELLEEQGKIEEALACLVRYCHGHPLRLNPTRFVCDFLREHHPDNTEARLRYLGDLVKLDESCPEVLEFLELSIDKDSPDLPRLFPILLRFLDYPHNATETDGWTLLDTLQRLWPQYVQCTEWKSRQNWWPRIYPQTSNREPN</sequence>
<name>A0AA35XE12_GEOBA</name>
<gene>
    <name evidence="1" type="ORF">GBAR_LOCUS30228</name>
</gene>
<dbReference type="GO" id="GO:0000120">
    <property type="term" value="C:RNA polymerase I transcription regulator complex"/>
    <property type="evidence" value="ECO:0007669"/>
    <property type="project" value="InterPro"/>
</dbReference>
<dbReference type="EMBL" id="CASHTH010004269">
    <property type="protein sequence ID" value="CAI8055343.1"/>
    <property type="molecule type" value="Genomic_DNA"/>
</dbReference>
<keyword evidence="2" id="KW-1185">Reference proteome</keyword>
<dbReference type="PANTHER" id="PTHR32122">
    <property type="entry name" value="TATA BOX-BINDING PROTEIN ASSOCIATED FACTOR RNA POLYMERASE I SUBUNIT A"/>
    <property type="match status" value="1"/>
</dbReference>
<evidence type="ECO:0000313" key="2">
    <source>
        <dbReference type="Proteomes" id="UP001174909"/>
    </source>
</evidence>
<protein>
    <submittedName>
        <fullName evidence="1">Uncharacterized protein</fullName>
    </submittedName>
</protein>
<accession>A0AA35XE12</accession>
<dbReference type="Gene3D" id="1.25.40.10">
    <property type="entry name" value="Tetratricopeptide repeat domain"/>
    <property type="match status" value="1"/>
</dbReference>
<dbReference type="SUPFAM" id="SSF48452">
    <property type="entry name" value="TPR-like"/>
    <property type="match status" value="1"/>
</dbReference>
<reference evidence="1" key="1">
    <citation type="submission" date="2023-03" db="EMBL/GenBank/DDBJ databases">
        <authorList>
            <person name="Steffen K."/>
            <person name="Cardenas P."/>
        </authorList>
    </citation>
    <scope>NUCLEOTIDE SEQUENCE</scope>
</reference>